<feature type="chain" id="PRO_5020814875" description="Glutaminase A" evidence="2">
    <location>
        <begin position="18"/>
        <end position="780"/>
    </location>
</feature>
<dbReference type="OrthoDB" id="431715at2759"/>
<sequence>MSTAFLLLSAFAGLCYGQSTFTPLRPPSLPLAVKSPYMSTWQHAGSDGGNGGYLAGQWPTFWNGQVTGWTGFIRVDNVTYTWMGASDQNSLFVNQTNYEYTSTKSIFTMNAGGFVDMTVTFLSTVTPDDLMRSSLPFSYMNVDMTSADGSDHDVQLYTDISAEWVSGDHAANAQWSYGTIQEEASPRHFGPAASATWPAAHAPKSYGTKTDYTLTTSYAHPFPPAHGYGQGHKPTHFHKAHPQPTHKPHGSARQHNSGSSQASGIAYHEVYRQQQLNFSETNQQADWGYWYWATENTTSLSHQSGADVDVRGQFLDNGSLDDTADTDYRPINDAFPVFGFAVDVGSLGSDTSSTLFQLSLHQQDCIQFEGANGIETLPCLWTSYFDSNTAALEYFYNDYDTASSMASTFDSQISSDSAASGGDDYISLTSLAARQAFGALEYTNTPEVPYIFLKEISSDGNTQTVDVIFPFHPIAIYLNPTLLKYMLDPLFINQEAGYWPYQFSIHDLGSSFPNATGHNDGNDEMQPLEECGDMIIMTLAYAQRTNDDAYLAQHYDILRQWNEYLIEEALIPANQISTDDFAGALANQTNLALKGIIGIEAMAQIANRTGHTADGINYTSIAHNYISLWQTYGINYDANPPHAELNYGNASSYVLLYNLFGDAELGLNLVPQSVYDMQSNFYPTVFNAYGVPLDTRHKYTKNDWELFCAAIASTSTKDQFISTIANWLGVTPTNFAFTDLYDTITGDYPGITFRNRPVVGGLYAPLALNSAPSSGIVLPS</sequence>
<protein>
    <recommendedName>
        <fullName evidence="7">Glutaminase A</fullName>
    </recommendedName>
</protein>
<dbReference type="EMBL" id="NAJL01000005">
    <property type="protein sequence ID" value="TKA32540.1"/>
    <property type="molecule type" value="Genomic_DNA"/>
</dbReference>
<reference evidence="5 6" key="1">
    <citation type="submission" date="2017-03" db="EMBL/GenBank/DDBJ databases">
        <title>Genomes of endolithic fungi from Antarctica.</title>
        <authorList>
            <person name="Coleine C."/>
            <person name="Masonjones S."/>
            <person name="Stajich J.E."/>
        </authorList>
    </citation>
    <scope>NUCLEOTIDE SEQUENCE [LARGE SCALE GENOMIC DNA]</scope>
    <source>
        <strain evidence="5 6">CCFEE 6315</strain>
    </source>
</reference>
<dbReference type="InterPro" id="IPR052743">
    <property type="entry name" value="Glutaminase_GtaA"/>
</dbReference>
<feature type="compositionally biased region" description="Polar residues" evidence="1">
    <location>
        <begin position="253"/>
        <end position="262"/>
    </location>
</feature>
<evidence type="ECO:0008006" key="7">
    <source>
        <dbReference type="Google" id="ProtNLM"/>
    </source>
</evidence>
<dbReference type="InterPro" id="IPR033433">
    <property type="entry name" value="GtaA_N"/>
</dbReference>
<feature type="domain" description="Glutaminase A N-terminal" evidence="4">
    <location>
        <begin position="254"/>
        <end position="416"/>
    </location>
</feature>
<name>A0A4U0UAW6_9PEZI</name>
<dbReference type="InterPro" id="IPR032514">
    <property type="entry name" value="GtaA_central"/>
</dbReference>
<accession>A0A4U0UAW6</accession>
<comment type="caution">
    <text evidence="5">The sequence shown here is derived from an EMBL/GenBank/DDBJ whole genome shotgun (WGS) entry which is preliminary data.</text>
</comment>
<keyword evidence="6" id="KW-1185">Reference proteome</keyword>
<dbReference type="Proteomes" id="UP000308549">
    <property type="component" value="Unassembled WGS sequence"/>
</dbReference>
<dbReference type="PANTHER" id="PTHR31987:SF1">
    <property type="entry name" value="GLUTAMINASE A"/>
    <property type="match status" value="1"/>
</dbReference>
<feature type="region of interest" description="Disordered" evidence="1">
    <location>
        <begin position="227"/>
        <end position="262"/>
    </location>
</feature>
<feature type="signal peptide" evidence="2">
    <location>
        <begin position="1"/>
        <end position="17"/>
    </location>
</feature>
<organism evidence="5 6">
    <name type="scientific">Salinomyces thailandicus</name>
    <dbReference type="NCBI Taxonomy" id="706561"/>
    <lineage>
        <taxon>Eukaryota</taxon>
        <taxon>Fungi</taxon>
        <taxon>Dikarya</taxon>
        <taxon>Ascomycota</taxon>
        <taxon>Pezizomycotina</taxon>
        <taxon>Dothideomycetes</taxon>
        <taxon>Dothideomycetidae</taxon>
        <taxon>Mycosphaerellales</taxon>
        <taxon>Teratosphaeriaceae</taxon>
        <taxon>Salinomyces</taxon>
    </lineage>
</organism>
<keyword evidence="2" id="KW-0732">Signal</keyword>
<proteinExistence type="predicted"/>
<evidence type="ECO:0000256" key="2">
    <source>
        <dbReference type="SAM" id="SignalP"/>
    </source>
</evidence>
<evidence type="ECO:0000259" key="3">
    <source>
        <dbReference type="Pfam" id="PF16335"/>
    </source>
</evidence>
<dbReference type="Pfam" id="PF16335">
    <property type="entry name" value="GtaA_6_Hairpin"/>
    <property type="match status" value="1"/>
</dbReference>
<dbReference type="AlphaFoldDB" id="A0A4U0UAW6"/>
<feature type="domain" description="Glutaminase A N-terminal" evidence="4">
    <location>
        <begin position="103"/>
        <end position="183"/>
    </location>
</feature>
<evidence type="ECO:0000256" key="1">
    <source>
        <dbReference type="SAM" id="MobiDB-lite"/>
    </source>
</evidence>
<feature type="compositionally biased region" description="Basic residues" evidence="1">
    <location>
        <begin position="233"/>
        <end position="252"/>
    </location>
</feature>
<dbReference type="Pfam" id="PF17168">
    <property type="entry name" value="DUF5127"/>
    <property type="match status" value="2"/>
</dbReference>
<evidence type="ECO:0000313" key="5">
    <source>
        <dbReference type="EMBL" id="TKA32540.1"/>
    </source>
</evidence>
<evidence type="ECO:0000259" key="4">
    <source>
        <dbReference type="Pfam" id="PF17168"/>
    </source>
</evidence>
<dbReference type="GO" id="GO:0005975">
    <property type="term" value="P:carbohydrate metabolic process"/>
    <property type="evidence" value="ECO:0007669"/>
    <property type="project" value="InterPro"/>
</dbReference>
<evidence type="ECO:0000313" key="6">
    <source>
        <dbReference type="Proteomes" id="UP000308549"/>
    </source>
</evidence>
<dbReference type="SUPFAM" id="SSF48208">
    <property type="entry name" value="Six-hairpin glycosidases"/>
    <property type="match status" value="1"/>
</dbReference>
<dbReference type="InterPro" id="IPR008928">
    <property type="entry name" value="6-hairpin_glycosidase_sf"/>
</dbReference>
<feature type="domain" description="Glutaminase A central" evidence="3">
    <location>
        <begin position="422"/>
        <end position="765"/>
    </location>
</feature>
<dbReference type="PANTHER" id="PTHR31987">
    <property type="entry name" value="GLUTAMINASE A-RELATED"/>
    <property type="match status" value="1"/>
</dbReference>
<gene>
    <name evidence="5" type="ORF">B0A50_01648</name>
</gene>